<feature type="transmembrane region" description="Helical" evidence="8">
    <location>
        <begin position="43"/>
        <end position="65"/>
    </location>
</feature>
<reference evidence="12 13" key="1">
    <citation type="submission" date="2021-01" db="EMBL/GenBank/DDBJ databases">
        <title>Roseomonas sp. nov, a bacterium isolated from an oil production mixture in Yumen Oilfield.</title>
        <authorList>
            <person name="Wu D."/>
        </authorList>
    </citation>
    <scope>NUCLEOTIDE SEQUENCE [LARGE SCALE GENOMIC DNA]</scope>
    <source>
        <strain evidence="12 13">ROY-5-3</strain>
    </source>
</reference>
<evidence type="ECO:0000259" key="10">
    <source>
        <dbReference type="Pfam" id="PF07662"/>
    </source>
</evidence>
<feature type="compositionally biased region" description="Basic residues" evidence="7">
    <location>
        <begin position="1"/>
        <end position="28"/>
    </location>
</feature>
<evidence type="ECO:0000256" key="4">
    <source>
        <dbReference type="ARBA" id="ARBA00022692"/>
    </source>
</evidence>
<feature type="transmembrane region" description="Helical" evidence="8">
    <location>
        <begin position="433"/>
        <end position="455"/>
    </location>
</feature>
<feature type="transmembrane region" description="Helical" evidence="8">
    <location>
        <begin position="255"/>
        <end position="273"/>
    </location>
</feature>
<comment type="caution">
    <text evidence="12">The sequence shown here is derived from an EMBL/GenBank/DDBJ whole genome shotgun (WGS) entry which is preliminary data.</text>
</comment>
<evidence type="ECO:0000256" key="3">
    <source>
        <dbReference type="ARBA" id="ARBA00022475"/>
    </source>
</evidence>
<protein>
    <submittedName>
        <fullName evidence="12">Nucleoside:proton symporter</fullName>
    </submittedName>
</protein>
<feature type="transmembrane region" description="Helical" evidence="8">
    <location>
        <begin position="184"/>
        <end position="209"/>
    </location>
</feature>
<sequence length="458" mass="47592">MCGTSRSRRRRSSAGVRRSARSTFRTRPRGPLNDVAATQHGEWALTLLQLQSALGLLALTTLAWALGGFHRCTPWRVVAAGLGLQILFAAALLHIPPLRAAFALLGRAVDALATATRAGTSFVFGYLGGGPLPFAEPFPGAGFILFFQGLPLVLVVGALAAVLYHWRVIPVIVEALARLLTRAFGLGGAAGFATAANVFVGMVEAPLLVRPWLARLSISEMFVVMTAGLATIAGNMLVVYAVMIAPVVPDAAGQLLTASLISAPAAVLVALLMRPGDAAPVVEQAATAPRLYDSTMEALVRGTQDGLTLLLGIMATLVVFVALVALLNMVLEPLTGLTLQRICAVLFWPLAFAMGIPAESAGTVAASLGTKVVVNEFVAYLELAQSGGLGLSERSRLILIYALCGFTNFASVGIMLGGMVAMCPERRADIVKLGLPALVAATIACCMTGAVVGLLTAP</sequence>
<name>A0ABS6H3T7_9PROT</name>
<evidence type="ECO:0000313" key="13">
    <source>
        <dbReference type="Proteomes" id="UP000689967"/>
    </source>
</evidence>
<feature type="transmembrane region" description="Helical" evidence="8">
    <location>
        <begin position="221"/>
        <end position="243"/>
    </location>
</feature>
<gene>
    <name evidence="12" type="ORF">JJQ90_06410</name>
</gene>
<keyword evidence="6 8" id="KW-0472">Membrane</keyword>
<evidence type="ECO:0000259" key="11">
    <source>
        <dbReference type="Pfam" id="PF07670"/>
    </source>
</evidence>
<evidence type="ECO:0000256" key="6">
    <source>
        <dbReference type="ARBA" id="ARBA00023136"/>
    </source>
</evidence>
<evidence type="ECO:0000256" key="5">
    <source>
        <dbReference type="ARBA" id="ARBA00022989"/>
    </source>
</evidence>
<evidence type="ECO:0000256" key="1">
    <source>
        <dbReference type="ARBA" id="ARBA00004651"/>
    </source>
</evidence>
<evidence type="ECO:0000256" key="8">
    <source>
        <dbReference type="SAM" id="Phobius"/>
    </source>
</evidence>
<dbReference type="InterPro" id="IPR002668">
    <property type="entry name" value="CNT_N_dom"/>
</dbReference>
<evidence type="ECO:0000313" key="12">
    <source>
        <dbReference type="EMBL" id="MBU8543330.1"/>
    </source>
</evidence>
<dbReference type="Pfam" id="PF01773">
    <property type="entry name" value="Nucleos_tra2_N"/>
    <property type="match status" value="1"/>
</dbReference>
<feature type="transmembrane region" description="Helical" evidence="8">
    <location>
        <begin position="77"/>
        <end position="95"/>
    </location>
</feature>
<keyword evidence="3" id="KW-1003">Cell membrane</keyword>
<feature type="domain" description="Nucleoside transporter/FeoB GTPase Gate" evidence="11">
    <location>
        <begin position="149"/>
        <end position="245"/>
    </location>
</feature>
<dbReference type="InterPro" id="IPR008276">
    <property type="entry name" value="C_nuclsd_transpt"/>
</dbReference>
<feature type="region of interest" description="Disordered" evidence="7">
    <location>
        <begin position="1"/>
        <end position="33"/>
    </location>
</feature>
<dbReference type="Proteomes" id="UP000689967">
    <property type="component" value="Unassembled WGS sequence"/>
</dbReference>
<feature type="domain" description="Concentrative nucleoside transporter N-terminal" evidence="9">
    <location>
        <begin position="54"/>
        <end position="127"/>
    </location>
</feature>
<dbReference type="EMBL" id="JAERQM010000001">
    <property type="protein sequence ID" value="MBU8543330.1"/>
    <property type="molecule type" value="Genomic_DNA"/>
</dbReference>
<evidence type="ECO:0000259" key="9">
    <source>
        <dbReference type="Pfam" id="PF01773"/>
    </source>
</evidence>
<dbReference type="InterPro" id="IPR011657">
    <property type="entry name" value="CNT_C_dom"/>
</dbReference>
<feature type="transmembrane region" description="Helical" evidence="8">
    <location>
        <begin position="306"/>
        <end position="327"/>
    </location>
</feature>
<evidence type="ECO:0000256" key="2">
    <source>
        <dbReference type="ARBA" id="ARBA00009033"/>
    </source>
</evidence>
<keyword evidence="5 8" id="KW-1133">Transmembrane helix</keyword>
<dbReference type="Pfam" id="PF07670">
    <property type="entry name" value="Gate"/>
    <property type="match status" value="1"/>
</dbReference>
<accession>A0ABS6H3T7</accession>
<keyword evidence="4 8" id="KW-0812">Transmembrane</keyword>
<comment type="similarity">
    <text evidence="2">Belongs to the concentrative nucleoside transporter (CNT) (TC 2.A.41) family.</text>
</comment>
<dbReference type="Pfam" id="PF07662">
    <property type="entry name" value="Nucleos_tra2_C"/>
    <property type="match status" value="1"/>
</dbReference>
<comment type="subcellular location">
    <subcellularLocation>
        <location evidence="1">Cell membrane</location>
        <topology evidence="1">Multi-pass membrane protein</topology>
    </subcellularLocation>
</comment>
<keyword evidence="13" id="KW-1185">Reference proteome</keyword>
<dbReference type="InterPro" id="IPR011642">
    <property type="entry name" value="Gate_dom"/>
</dbReference>
<feature type="transmembrane region" description="Helical" evidence="8">
    <location>
        <begin position="398"/>
        <end position="421"/>
    </location>
</feature>
<evidence type="ECO:0000256" key="7">
    <source>
        <dbReference type="SAM" id="MobiDB-lite"/>
    </source>
</evidence>
<organism evidence="12 13">
    <name type="scientific">Falsiroseomonas oleicola</name>
    <dbReference type="NCBI Taxonomy" id="2801474"/>
    <lineage>
        <taxon>Bacteria</taxon>
        <taxon>Pseudomonadati</taxon>
        <taxon>Pseudomonadota</taxon>
        <taxon>Alphaproteobacteria</taxon>
        <taxon>Acetobacterales</taxon>
        <taxon>Roseomonadaceae</taxon>
        <taxon>Falsiroseomonas</taxon>
    </lineage>
</organism>
<proteinExistence type="inferred from homology"/>
<feature type="domain" description="Concentrative nucleoside transporter C-terminal" evidence="10">
    <location>
        <begin position="255"/>
        <end position="453"/>
    </location>
</feature>
<feature type="transmembrane region" description="Helical" evidence="8">
    <location>
        <begin position="339"/>
        <end position="358"/>
    </location>
</feature>
<dbReference type="PANTHER" id="PTHR10590">
    <property type="entry name" value="SODIUM/NUCLEOSIDE COTRANSPORTER"/>
    <property type="match status" value="1"/>
</dbReference>
<dbReference type="PANTHER" id="PTHR10590:SF4">
    <property type="entry name" value="SOLUTE CARRIER FAMILY 28 MEMBER 3"/>
    <property type="match status" value="1"/>
</dbReference>
<feature type="transmembrane region" description="Helical" evidence="8">
    <location>
        <begin position="141"/>
        <end position="164"/>
    </location>
</feature>